<gene>
    <name evidence="7" type="ORF">RFI_15316</name>
</gene>
<dbReference type="PANTHER" id="PTHR12308">
    <property type="entry name" value="ANOCTAMIN"/>
    <property type="match status" value="1"/>
</dbReference>
<evidence type="ECO:0000313" key="8">
    <source>
        <dbReference type="Proteomes" id="UP000023152"/>
    </source>
</evidence>
<keyword evidence="3 5" id="KW-1133">Transmembrane helix</keyword>
<keyword evidence="2 5" id="KW-0812">Transmembrane</keyword>
<reference evidence="7 8" key="1">
    <citation type="journal article" date="2013" name="Curr. Biol.">
        <title>The Genome of the Foraminiferan Reticulomyxa filosa.</title>
        <authorList>
            <person name="Glockner G."/>
            <person name="Hulsmann N."/>
            <person name="Schleicher M."/>
            <person name="Noegel A.A."/>
            <person name="Eichinger L."/>
            <person name="Gallinger C."/>
            <person name="Pawlowski J."/>
            <person name="Sierra R."/>
            <person name="Euteneuer U."/>
            <person name="Pillet L."/>
            <person name="Moustafa A."/>
            <person name="Platzer M."/>
            <person name="Groth M."/>
            <person name="Szafranski K."/>
            <person name="Schliwa M."/>
        </authorList>
    </citation>
    <scope>NUCLEOTIDE SEQUENCE [LARGE SCALE GENOMIC DNA]</scope>
</reference>
<feature type="domain" description="Anoctamin transmembrane" evidence="6">
    <location>
        <begin position="44"/>
        <end position="218"/>
    </location>
</feature>
<name>X6N7M7_RETFI</name>
<feature type="transmembrane region" description="Helical" evidence="5">
    <location>
        <begin position="117"/>
        <end position="140"/>
    </location>
</feature>
<accession>X6N7M7</accession>
<comment type="caution">
    <text evidence="7">The sequence shown here is derived from an EMBL/GenBank/DDBJ whole genome shotgun (WGS) entry which is preliminary data.</text>
</comment>
<evidence type="ECO:0000259" key="6">
    <source>
        <dbReference type="Pfam" id="PF04547"/>
    </source>
</evidence>
<sequence length="222" mass="25633">MEYILACVYMCVCKISYLIDLSIIVHICTNCAHTKKKKKKKKLECVMLVPRPGFEGRLELSKVTGEIVEVISSQFWYIAKIMLSMSGIICCISGVIAAVVGVWTLKKRTTDNKMSVLIGMLNAVQITIFNYLYVYLAFWLNELEGHRLEEEWYNHLVVKRVFFLIVNSFNSLFYLAFVEDFASKHECLKAVRIQLVTLFLSMIFIQNTMEVFVPKMMIQPAL</sequence>
<dbReference type="GO" id="GO:0005254">
    <property type="term" value="F:chloride channel activity"/>
    <property type="evidence" value="ECO:0007669"/>
    <property type="project" value="TreeGrafter"/>
</dbReference>
<feature type="transmembrane region" description="Helical" evidence="5">
    <location>
        <begin position="81"/>
        <end position="105"/>
    </location>
</feature>
<dbReference type="EMBL" id="ASPP01011212">
    <property type="protein sequence ID" value="ETO21883.1"/>
    <property type="molecule type" value="Genomic_DNA"/>
</dbReference>
<dbReference type="InterPro" id="IPR007632">
    <property type="entry name" value="Anoctamin"/>
</dbReference>
<keyword evidence="4 5" id="KW-0472">Membrane</keyword>
<evidence type="ECO:0000256" key="5">
    <source>
        <dbReference type="SAM" id="Phobius"/>
    </source>
</evidence>
<evidence type="ECO:0000313" key="7">
    <source>
        <dbReference type="EMBL" id="ETO21883.1"/>
    </source>
</evidence>
<feature type="transmembrane region" description="Helical" evidence="5">
    <location>
        <begin position="160"/>
        <end position="178"/>
    </location>
</feature>
<dbReference type="GO" id="GO:0016020">
    <property type="term" value="C:membrane"/>
    <property type="evidence" value="ECO:0007669"/>
    <property type="project" value="UniProtKB-SubCell"/>
</dbReference>
<organism evidence="7 8">
    <name type="scientific">Reticulomyxa filosa</name>
    <dbReference type="NCBI Taxonomy" id="46433"/>
    <lineage>
        <taxon>Eukaryota</taxon>
        <taxon>Sar</taxon>
        <taxon>Rhizaria</taxon>
        <taxon>Retaria</taxon>
        <taxon>Foraminifera</taxon>
        <taxon>Monothalamids</taxon>
        <taxon>Reticulomyxidae</taxon>
        <taxon>Reticulomyxa</taxon>
    </lineage>
</organism>
<dbReference type="PANTHER" id="PTHR12308:SF73">
    <property type="entry name" value="ANOCTAMIN"/>
    <property type="match status" value="1"/>
</dbReference>
<dbReference type="InterPro" id="IPR049452">
    <property type="entry name" value="Anoctamin_TM"/>
</dbReference>
<evidence type="ECO:0000256" key="1">
    <source>
        <dbReference type="ARBA" id="ARBA00004141"/>
    </source>
</evidence>
<dbReference type="AlphaFoldDB" id="X6N7M7"/>
<evidence type="ECO:0000256" key="2">
    <source>
        <dbReference type="ARBA" id="ARBA00022692"/>
    </source>
</evidence>
<keyword evidence="8" id="KW-1185">Reference proteome</keyword>
<feature type="transmembrane region" description="Helical" evidence="5">
    <location>
        <begin position="190"/>
        <end position="209"/>
    </location>
</feature>
<protein>
    <recommendedName>
        <fullName evidence="6">Anoctamin transmembrane domain-containing protein</fullName>
    </recommendedName>
</protein>
<proteinExistence type="predicted"/>
<evidence type="ECO:0000256" key="4">
    <source>
        <dbReference type="ARBA" id="ARBA00023136"/>
    </source>
</evidence>
<comment type="subcellular location">
    <subcellularLocation>
        <location evidence="1">Membrane</location>
        <topology evidence="1">Multi-pass membrane protein</topology>
    </subcellularLocation>
</comment>
<dbReference type="Pfam" id="PF04547">
    <property type="entry name" value="Anoctamin"/>
    <property type="match status" value="1"/>
</dbReference>
<dbReference type="OrthoDB" id="296386at2759"/>
<evidence type="ECO:0000256" key="3">
    <source>
        <dbReference type="ARBA" id="ARBA00022989"/>
    </source>
</evidence>
<dbReference type="Proteomes" id="UP000023152">
    <property type="component" value="Unassembled WGS sequence"/>
</dbReference>